<reference evidence="2 3" key="1">
    <citation type="submission" date="2017-01" db="EMBL/GenBank/DDBJ databases">
        <title>Novel large sulfur bacteria in the metagenomes of groundwater-fed chemosynthetic microbial mats in the Lake Huron basin.</title>
        <authorList>
            <person name="Sharrar A.M."/>
            <person name="Flood B.E."/>
            <person name="Bailey J.V."/>
            <person name="Jones D.S."/>
            <person name="Biddanda B."/>
            <person name="Ruberg S.A."/>
            <person name="Marcus D.N."/>
            <person name="Dick G.J."/>
        </authorList>
    </citation>
    <scope>NUCLEOTIDE SEQUENCE [LARGE SCALE GENOMIC DNA]</scope>
    <source>
        <strain evidence="2">A8</strain>
    </source>
</reference>
<dbReference type="EMBL" id="MTEJ01000696">
    <property type="protein sequence ID" value="OQW99477.1"/>
    <property type="molecule type" value="Genomic_DNA"/>
</dbReference>
<accession>A0A1Y1Q8N3</accession>
<dbReference type="InterPro" id="IPR028347">
    <property type="entry name" value="START_dom_prot"/>
</dbReference>
<dbReference type="Gene3D" id="3.30.530.20">
    <property type="match status" value="1"/>
</dbReference>
<keyword evidence="1" id="KW-0732">Signal</keyword>
<dbReference type="SUPFAM" id="SSF55961">
    <property type="entry name" value="Bet v1-like"/>
    <property type="match status" value="1"/>
</dbReference>
<evidence type="ECO:0000313" key="3">
    <source>
        <dbReference type="Proteomes" id="UP000192491"/>
    </source>
</evidence>
<name>A0A1Y1Q8N3_9GAMM</name>
<comment type="caution">
    <text evidence="2">The sequence shown here is derived from an EMBL/GenBank/DDBJ whole genome shotgun (WGS) entry which is preliminary data.</text>
</comment>
<dbReference type="AlphaFoldDB" id="A0A1Y1Q8N3"/>
<protein>
    <recommendedName>
        <fullName evidence="4">START domain-containing protein</fullName>
    </recommendedName>
</protein>
<dbReference type="Proteomes" id="UP000192491">
    <property type="component" value="Unassembled WGS sequence"/>
</dbReference>
<evidence type="ECO:0000313" key="2">
    <source>
        <dbReference type="EMBL" id="OQW99477.1"/>
    </source>
</evidence>
<proteinExistence type="predicted"/>
<gene>
    <name evidence="2" type="ORF">BWK73_50425</name>
</gene>
<dbReference type="InterPro" id="IPR023393">
    <property type="entry name" value="START-like_dom_sf"/>
</dbReference>
<sequence>MKPWGALVCLLLWGVSSGYAAGSEWVLKKDHDGVRVQQQQADAAARAVTQGAVEVEASLDAVIALLEDASACPRWVYDCKQGRVVESASPAQRLTYLVIDSPLLLEDRDMYIQSTTRYQRAQKTITVTLRGQENHDAGQKGRTRVLDLQGAWTFRETRAGHVAVSYQIASDPQIALAVSILNDHMVTSVFQTLQGLRTLAKDAKYRDARFSDVEIKAIEVK</sequence>
<evidence type="ECO:0008006" key="4">
    <source>
        <dbReference type="Google" id="ProtNLM"/>
    </source>
</evidence>
<feature type="chain" id="PRO_5012033460" description="START domain-containing protein" evidence="1">
    <location>
        <begin position="21"/>
        <end position="221"/>
    </location>
</feature>
<organism evidence="2 3">
    <name type="scientific">Thiothrix lacustris</name>
    <dbReference type="NCBI Taxonomy" id="525917"/>
    <lineage>
        <taxon>Bacteria</taxon>
        <taxon>Pseudomonadati</taxon>
        <taxon>Pseudomonadota</taxon>
        <taxon>Gammaproteobacteria</taxon>
        <taxon>Thiotrichales</taxon>
        <taxon>Thiotrichaceae</taxon>
        <taxon>Thiothrix</taxon>
    </lineage>
</organism>
<dbReference type="PIRSF" id="PIRSF039033">
    <property type="entry name" value="START_dom"/>
    <property type="match status" value="1"/>
</dbReference>
<feature type="signal peptide" evidence="1">
    <location>
        <begin position="1"/>
        <end position="20"/>
    </location>
</feature>
<evidence type="ECO:0000256" key="1">
    <source>
        <dbReference type="SAM" id="SignalP"/>
    </source>
</evidence>